<gene>
    <name evidence="2" type="ORF">I4641_22165</name>
</gene>
<name>A0A964BW48_9CYAN</name>
<feature type="domain" description="Transposase Synechocystis PCC 6803" evidence="1">
    <location>
        <begin position="4"/>
        <end position="128"/>
    </location>
</feature>
<dbReference type="EMBL" id="JADWDC010000100">
    <property type="protein sequence ID" value="MCC0179661.1"/>
    <property type="molecule type" value="Genomic_DNA"/>
</dbReference>
<reference evidence="2" key="1">
    <citation type="journal article" date="2021" name="Antonie Van Leeuwenhoek">
        <title>Draft genome and description of Waterburya agarophytonicola gen. nov. sp. nov. (Pleurocapsales, Cyanobacteria): a seaweed symbiont.</title>
        <authorList>
            <person name="Bonthond G."/>
            <person name="Shalygin S."/>
            <person name="Bayer T."/>
            <person name="Weinberger F."/>
        </authorList>
    </citation>
    <scope>NUCLEOTIDE SEQUENCE</scope>
    <source>
        <strain evidence="2">KI4</strain>
    </source>
</reference>
<proteinExistence type="predicted"/>
<comment type="caution">
    <text evidence="2">The sequence shown here is derived from an EMBL/GenBank/DDBJ whole genome shotgun (WGS) entry which is preliminary data.</text>
</comment>
<dbReference type="Proteomes" id="UP000729733">
    <property type="component" value="Unassembled WGS sequence"/>
</dbReference>
<dbReference type="AlphaFoldDB" id="A0A964BW48"/>
<dbReference type="InterPro" id="IPR002622">
    <property type="entry name" value="Transposase_14"/>
</dbReference>
<evidence type="ECO:0000313" key="3">
    <source>
        <dbReference type="Proteomes" id="UP000729733"/>
    </source>
</evidence>
<sequence length="131" mass="15286">MARAYSYDLGQKVIQAIDLDGWKKSEAAEIFQISRNTIDLWLKRRQETGDYRPLSSRPHFSKGKITDWQAFQEFAQRHGDKTQAQMALLWGEPISPRTISRGLKKIGFTRKKKTTDIKKEMRKKELSSKLN</sequence>
<dbReference type="SUPFAM" id="SSF46689">
    <property type="entry name" value="Homeodomain-like"/>
    <property type="match status" value="1"/>
</dbReference>
<organism evidence="2 3">
    <name type="scientific">Waterburya agarophytonicola KI4</name>
    <dbReference type="NCBI Taxonomy" id="2874699"/>
    <lineage>
        <taxon>Bacteria</taxon>
        <taxon>Bacillati</taxon>
        <taxon>Cyanobacteriota</taxon>
        <taxon>Cyanophyceae</taxon>
        <taxon>Pleurocapsales</taxon>
        <taxon>Hyellaceae</taxon>
        <taxon>Waterburya</taxon>
        <taxon>Waterburya agarophytonicola</taxon>
    </lineage>
</organism>
<dbReference type="Pfam" id="PF01710">
    <property type="entry name" value="HTH_Tnp_IS630"/>
    <property type="match status" value="1"/>
</dbReference>
<dbReference type="InterPro" id="IPR009057">
    <property type="entry name" value="Homeodomain-like_sf"/>
</dbReference>
<accession>A0A964BW48</accession>
<keyword evidence="3" id="KW-1185">Reference proteome</keyword>
<evidence type="ECO:0000313" key="2">
    <source>
        <dbReference type="EMBL" id="MCC0179661.1"/>
    </source>
</evidence>
<protein>
    <submittedName>
        <fullName evidence="2">Helix-turn-helix domain-containing protein</fullName>
    </submittedName>
</protein>
<evidence type="ECO:0000259" key="1">
    <source>
        <dbReference type="Pfam" id="PF01710"/>
    </source>
</evidence>